<feature type="compositionally biased region" description="Basic residues" evidence="1">
    <location>
        <begin position="1"/>
        <end position="11"/>
    </location>
</feature>
<comment type="caution">
    <text evidence="2">The sequence shown here is derived from an EMBL/GenBank/DDBJ whole genome shotgun (WGS) entry which is preliminary data.</text>
</comment>
<evidence type="ECO:0000313" key="3">
    <source>
        <dbReference type="Proteomes" id="UP000307956"/>
    </source>
</evidence>
<dbReference type="AlphaFoldDB" id="A0A4S4ATQ6"/>
<proteinExistence type="predicted"/>
<reference evidence="2 3" key="1">
    <citation type="submission" date="2019-04" db="EMBL/GenBank/DDBJ databases">
        <title>Azoarcus rhizosphaerae sp. nov. isolated from rhizosphere of Ficus religiosa.</title>
        <authorList>
            <person name="Lin S.-Y."/>
            <person name="Hameed A."/>
            <person name="Hsu Y.-H."/>
            <person name="Young C.-C."/>
        </authorList>
    </citation>
    <scope>NUCLEOTIDE SEQUENCE [LARGE SCALE GENOMIC DNA]</scope>
    <source>
        <strain evidence="2 3">CC-YHH848</strain>
    </source>
</reference>
<protein>
    <submittedName>
        <fullName evidence="2">Uncharacterized protein</fullName>
    </submittedName>
</protein>
<dbReference type="OrthoDB" id="5797326at2"/>
<accession>A0A4S4ATQ6</accession>
<dbReference type="RefSeq" id="WP_136383710.1">
    <property type="nucleotide sequence ID" value="NZ_SSOD01000003.1"/>
</dbReference>
<dbReference type="EMBL" id="SSOD01000003">
    <property type="protein sequence ID" value="THF63258.1"/>
    <property type="molecule type" value="Genomic_DNA"/>
</dbReference>
<evidence type="ECO:0000256" key="1">
    <source>
        <dbReference type="SAM" id="MobiDB-lite"/>
    </source>
</evidence>
<organism evidence="2 3">
    <name type="scientific">Pseudothauera rhizosphaerae</name>
    <dbReference type="NCBI Taxonomy" id="2565932"/>
    <lineage>
        <taxon>Bacteria</taxon>
        <taxon>Pseudomonadati</taxon>
        <taxon>Pseudomonadota</taxon>
        <taxon>Betaproteobacteria</taxon>
        <taxon>Rhodocyclales</taxon>
        <taxon>Zoogloeaceae</taxon>
        <taxon>Pseudothauera</taxon>
    </lineage>
</organism>
<sequence>MGKKHKKHGRRNGAPNDWGMAQQYGGWPGAGYDAGQAAGMGAAPGMGAGTGPGMTAGMGPDLGLAGLDAGFLQGLPAMLRSRHTEQFLLGALLGAAAAWVLADEELRGKLVKAGIKLYSGLAGGIEEMKEQMADIKAEVEAERHGDA</sequence>
<feature type="region of interest" description="Disordered" evidence="1">
    <location>
        <begin position="1"/>
        <end position="22"/>
    </location>
</feature>
<keyword evidence="3" id="KW-1185">Reference proteome</keyword>
<evidence type="ECO:0000313" key="2">
    <source>
        <dbReference type="EMBL" id="THF63258.1"/>
    </source>
</evidence>
<name>A0A4S4ATQ6_9RHOO</name>
<gene>
    <name evidence="2" type="ORF">E6O51_04100</name>
</gene>
<dbReference type="Proteomes" id="UP000307956">
    <property type="component" value="Unassembled WGS sequence"/>
</dbReference>